<evidence type="ECO:0000259" key="8">
    <source>
        <dbReference type="Pfam" id="PF06441"/>
    </source>
</evidence>
<name>A0A0N5AZY3_9BILA</name>
<dbReference type="PIRSF" id="PIRSF001112">
    <property type="entry name" value="Epoxide_hydrolase"/>
    <property type="match status" value="1"/>
</dbReference>
<feature type="domain" description="Epoxide hydrolase N-terminal" evidence="8">
    <location>
        <begin position="22"/>
        <end position="117"/>
    </location>
</feature>
<evidence type="ECO:0000313" key="9">
    <source>
        <dbReference type="Proteomes" id="UP000046393"/>
    </source>
</evidence>
<dbReference type="GO" id="GO:0097176">
    <property type="term" value="P:epoxide metabolic process"/>
    <property type="evidence" value="ECO:0007669"/>
    <property type="project" value="TreeGrafter"/>
</dbReference>
<protein>
    <recommendedName>
        <fullName evidence="6">Epoxide hydrolase</fullName>
        <ecNumber evidence="6">3.3.2.9</ecNumber>
    </recommendedName>
</protein>
<keyword evidence="4 6" id="KW-0058">Aromatic hydrocarbons catabolism</keyword>
<sequence length="409" mass="46708">QCNSKANESAEVVPIKIAVPEVLLKKLDLAKIPMSLEDSNNFEYGFNPNYLKEVIKYWRQKYDWRKWERVLNQWPQFTTSIEGLKIHFIHARPPMGKYEKVYPLMLLHGWPGNVFEFYKLIPLLIDPAQHLKASSKFAFEVIAPSIPGFGWSSPPMKKGFNQWAAARVFRKLMLRLGYQKFYLQGGDWGGVVARLMAIHYPENLFGLHLNYLQVPPTSNIKAGIMTVLGYILPPSYLFKHPGSFLFDLLLQETGYFHIQATKPDTVGIGLTDSPVGLAAYILEKFSTGTARENRLLPDGGLTRKFTLDELLTVVTIYWMNGNIAYSQRFYKEFALSERIFELDRIYVHTPTAFAGFPNEMLYGAQPSELLGTVVNLTKYTEMMRGGHFAALEEPKLLALDLFEFVATLL</sequence>
<evidence type="ECO:0000256" key="7">
    <source>
        <dbReference type="PIRSR" id="PIRSR001112-1"/>
    </source>
</evidence>
<dbReference type="InterPro" id="IPR016292">
    <property type="entry name" value="Epoxide_hydrolase"/>
</dbReference>
<comment type="similarity">
    <text evidence="3 6">Belongs to the peptidase S33 family.</text>
</comment>
<comment type="subcellular location">
    <subcellularLocation>
        <location evidence="6">Endoplasmic reticulum membrane</location>
    </subcellularLocation>
    <subcellularLocation>
        <location evidence="2">Microsome membrane</location>
        <topology evidence="2">Single-pass membrane protein</topology>
    </subcellularLocation>
</comment>
<evidence type="ECO:0000256" key="4">
    <source>
        <dbReference type="ARBA" id="ARBA00022797"/>
    </source>
</evidence>
<reference evidence="10" key="1">
    <citation type="submission" date="2017-02" db="UniProtKB">
        <authorList>
            <consortium name="WormBaseParasite"/>
        </authorList>
    </citation>
    <scope>IDENTIFICATION</scope>
</reference>
<keyword evidence="5 6" id="KW-0378">Hydrolase</keyword>
<dbReference type="PRINTS" id="PR00111">
    <property type="entry name" value="ABHYDROLASE"/>
</dbReference>
<dbReference type="PANTHER" id="PTHR21661">
    <property type="entry name" value="EPOXIDE HYDROLASE 1-RELATED"/>
    <property type="match status" value="1"/>
</dbReference>
<dbReference type="Gene3D" id="3.40.50.1820">
    <property type="entry name" value="alpha/beta hydrolase"/>
    <property type="match status" value="1"/>
</dbReference>
<dbReference type="EC" id="3.3.2.9" evidence="6"/>
<feature type="active site" description="Proton donor" evidence="7">
    <location>
        <position position="330"/>
    </location>
</feature>
<proteinExistence type="inferred from homology"/>
<dbReference type="InterPro" id="IPR029058">
    <property type="entry name" value="AB_hydrolase_fold"/>
</dbReference>
<dbReference type="Pfam" id="PF06441">
    <property type="entry name" value="EHN"/>
    <property type="match status" value="1"/>
</dbReference>
<evidence type="ECO:0000256" key="5">
    <source>
        <dbReference type="ARBA" id="ARBA00022801"/>
    </source>
</evidence>
<evidence type="ECO:0000256" key="6">
    <source>
        <dbReference type="PIRNR" id="PIRNR001112"/>
    </source>
</evidence>
<dbReference type="GO" id="GO:0005789">
    <property type="term" value="C:endoplasmic reticulum membrane"/>
    <property type="evidence" value="ECO:0007669"/>
    <property type="project" value="UniProtKB-SubCell"/>
</dbReference>
<dbReference type="InterPro" id="IPR000073">
    <property type="entry name" value="AB_hydrolase_1"/>
</dbReference>
<dbReference type="PRINTS" id="PR00412">
    <property type="entry name" value="EPOXHYDRLASE"/>
</dbReference>
<dbReference type="PANTHER" id="PTHR21661:SF35">
    <property type="entry name" value="EPOXIDE HYDROLASE"/>
    <property type="match status" value="1"/>
</dbReference>
<comment type="catalytic activity">
    <reaction evidence="6">
        <text>cis-stilbene oxide + H2O = (1R,2R)-hydrobenzoin</text>
        <dbReference type="Rhea" id="RHEA:23900"/>
        <dbReference type="ChEBI" id="CHEBI:15377"/>
        <dbReference type="ChEBI" id="CHEBI:50004"/>
        <dbReference type="ChEBI" id="CHEBI:50014"/>
        <dbReference type="EC" id="3.3.2.9"/>
    </reaction>
</comment>
<dbReference type="InterPro" id="IPR010497">
    <property type="entry name" value="Epoxide_hydro_N"/>
</dbReference>
<dbReference type="Proteomes" id="UP000046393">
    <property type="component" value="Unplaced"/>
</dbReference>
<dbReference type="WBParaSite" id="SMUV_0001056601-mRNA-1">
    <property type="protein sequence ID" value="SMUV_0001056601-mRNA-1"/>
    <property type="gene ID" value="SMUV_0001056601"/>
</dbReference>
<organism evidence="9 10">
    <name type="scientific">Syphacia muris</name>
    <dbReference type="NCBI Taxonomy" id="451379"/>
    <lineage>
        <taxon>Eukaryota</taxon>
        <taxon>Metazoa</taxon>
        <taxon>Ecdysozoa</taxon>
        <taxon>Nematoda</taxon>
        <taxon>Chromadorea</taxon>
        <taxon>Rhabditida</taxon>
        <taxon>Spirurina</taxon>
        <taxon>Oxyuridomorpha</taxon>
        <taxon>Oxyuroidea</taxon>
        <taxon>Oxyuridae</taxon>
        <taxon>Syphacia</taxon>
    </lineage>
</organism>
<dbReference type="GO" id="GO:0033961">
    <property type="term" value="F:cis-stilbene-oxide hydrolase activity"/>
    <property type="evidence" value="ECO:0007669"/>
    <property type="project" value="UniProtKB-UniRule"/>
</dbReference>
<dbReference type="STRING" id="451379.A0A0N5AZY3"/>
<dbReference type="SUPFAM" id="SSF53474">
    <property type="entry name" value="alpha/beta-Hydrolases"/>
    <property type="match status" value="1"/>
</dbReference>
<comment type="catalytic activity">
    <reaction evidence="1 6">
        <text>1-(4-methoxyphenyl)-N-methyl-N-[(3-methyloxetan-3-yl)methyl]methanamine + H2O = 2-{[(4-methoxybenzyl)(methyl)amino]methyl}-2-methylpropane-1,3-diol</text>
        <dbReference type="Rhea" id="RHEA:55764"/>
        <dbReference type="ChEBI" id="CHEBI:15377"/>
        <dbReference type="ChEBI" id="CHEBI:139161"/>
        <dbReference type="ChEBI" id="CHEBI:139164"/>
        <dbReference type="EC" id="3.3.2.9"/>
    </reaction>
</comment>
<accession>A0A0N5AZY3</accession>
<evidence type="ECO:0000256" key="3">
    <source>
        <dbReference type="ARBA" id="ARBA00010088"/>
    </source>
</evidence>
<evidence type="ECO:0000256" key="2">
    <source>
        <dbReference type="ARBA" id="ARBA00004111"/>
    </source>
</evidence>
<dbReference type="AlphaFoldDB" id="A0A0N5AZY3"/>
<keyword evidence="6" id="KW-0256">Endoplasmic reticulum</keyword>
<feature type="active site" description="Nucleophile" evidence="7">
    <location>
        <position position="187"/>
    </location>
</feature>
<keyword evidence="6" id="KW-0472">Membrane</keyword>
<dbReference type="InterPro" id="IPR000639">
    <property type="entry name" value="Epox_hydrolase-like"/>
</dbReference>
<keyword evidence="9" id="KW-1185">Reference proteome</keyword>
<evidence type="ECO:0000256" key="1">
    <source>
        <dbReference type="ARBA" id="ARBA00000221"/>
    </source>
</evidence>
<evidence type="ECO:0000313" key="10">
    <source>
        <dbReference type="WBParaSite" id="SMUV_0001056601-mRNA-1"/>
    </source>
</evidence>
<feature type="active site" description="Proton acceptor" evidence="7">
    <location>
        <position position="387"/>
    </location>
</feature>